<feature type="non-terminal residue" evidence="1">
    <location>
        <position position="1"/>
    </location>
</feature>
<sequence>DWHDAGDDFPILLRGGVPVDAHHSRPEARMSAFIEQMVRHKALDRLLDRIVLCKRRHVVGHGVLCDSDADEFDRAAQVTGGER</sequence>
<feature type="non-terminal residue" evidence="1">
    <location>
        <position position="83"/>
    </location>
</feature>
<reference evidence="1" key="1">
    <citation type="journal article" date="2019" name="Sci. Rep.">
        <title>Draft genome of Tanacetum cinerariifolium, the natural source of mosquito coil.</title>
        <authorList>
            <person name="Yamashiro T."/>
            <person name="Shiraishi A."/>
            <person name="Satake H."/>
            <person name="Nakayama K."/>
        </authorList>
    </citation>
    <scope>NUCLEOTIDE SEQUENCE</scope>
</reference>
<comment type="caution">
    <text evidence="1">The sequence shown here is derived from an EMBL/GenBank/DDBJ whole genome shotgun (WGS) entry which is preliminary data.</text>
</comment>
<dbReference type="EMBL" id="BKCJ011863069">
    <property type="protein sequence ID" value="GFD59280.1"/>
    <property type="molecule type" value="Genomic_DNA"/>
</dbReference>
<accession>A0A699XLU8</accession>
<evidence type="ECO:0000313" key="1">
    <source>
        <dbReference type="EMBL" id="GFD59280.1"/>
    </source>
</evidence>
<name>A0A699XLU8_TANCI</name>
<organism evidence="1">
    <name type="scientific">Tanacetum cinerariifolium</name>
    <name type="common">Dalmatian daisy</name>
    <name type="synonym">Chrysanthemum cinerariifolium</name>
    <dbReference type="NCBI Taxonomy" id="118510"/>
    <lineage>
        <taxon>Eukaryota</taxon>
        <taxon>Viridiplantae</taxon>
        <taxon>Streptophyta</taxon>
        <taxon>Embryophyta</taxon>
        <taxon>Tracheophyta</taxon>
        <taxon>Spermatophyta</taxon>
        <taxon>Magnoliopsida</taxon>
        <taxon>eudicotyledons</taxon>
        <taxon>Gunneridae</taxon>
        <taxon>Pentapetalae</taxon>
        <taxon>asterids</taxon>
        <taxon>campanulids</taxon>
        <taxon>Asterales</taxon>
        <taxon>Asteraceae</taxon>
        <taxon>Asteroideae</taxon>
        <taxon>Anthemideae</taxon>
        <taxon>Anthemidinae</taxon>
        <taxon>Tanacetum</taxon>
    </lineage>
</organism>
<proteinExistence type="predicted"/>
<dbReference type="AlphaFoldDB" id="A0A699XLU8"/>
<gene>
    <name evidence="1" type="ORF">Tci_931249</name>
</gene>
<protein>
    <submittedName>
        <fullName evidence="1">Uncharacterized protein</fullName>
    </submittedName>
</protein>